<sequence length="69" mass="7634">MIVMRGLARSRSRAKRWCAEHRLRLSLDSGGPQRLSVATHMCSQGERTREGQPDGPAGRTADRDRSLSG</sequence>
<evidence type="ECO:0000313" key="3">
    <source>
        <dbReference type="Proteomes" id="UP000326641"/>
    </source>
</evidence>
<proteinExistence type="predicted"/>
<evidence type="ECO:0000313" key="2">
    <source>
        <dbReference type="EMBL" id="VUX47546.1"/>
    </source>
</evidence>
<feature type="compositionally biased region" description="Basic and acidic residues" evidence="1">
    <location>
        <begin position="60"/>
        <end position="69"/>
    </location>
</feature>
<comment type="caution">
    <text evidence="2">The sequence shown here is derived from an EMBL/GenBank/DDBJ whole genome shotgun (WGS) entry which is preliminary data.</text>
</comment>
<keyword evidence="3" id="KW-1185">Reference proteome</keyword>
<reference evidence="2" key="1">
    <citation type="submission" date="2018-11" db="EMBL/GenBank/DDBJ databases">
        <authorList>
            <person name="Onetto C."/>
        </authorList>
    </citation>
    <scope>NUCLEOTIDE SEQUENCE [LARGE SCALE GENOMIC DNA]</scope>
</reference>
<accession>A0A564WGG6</accession>
<protein>
    <submittedName>
        <fullName evidence="2">Uncharacterized protein</fullName>
    </submittedName>
</protein>
<gene>
    <name evidence="2" type="ORF">DF3PA_60025</name>
</gene>
<organism evidence="2 3">
    <name type="scientific">Candidatus Defluviicoccus seviourii</name>
    <dbReference type="NCBI Taxonomy" id="2565273"/>
    <lineage>
        <taxon>Bacteria</taxon>
        <taxon>Pseudomonadati</taxon>
        <taxon>Pseudomonadota</taxon>
        <taxon>Alphaproteobacteria</taxon>
        <taxon>Rhodospirillales</taxon>
        <taxon>Rhodospirillaceae</taxon>
        <taxon>Defluviicoccus</taxon>
    </lineage>
</organism>
<name>A0A564WGG6_9PROT</name>
<dbReference type="Proteomes" id="UP000326641">
    <property type="component" value="Unassembled WGS sequence"/>
</dbReference>
<evidence type="ECO:0000256" key="1">
    <source>
        <dbReference type="SAM" id="MobiDB-lite"/>
    </source>
</evidence>
<dbReference type="AlphaFoldDB" id="A0A564WGG6"/>
<dbReference type="EMBL" id="UXAT02000051">
    <property type="protein sequence ID" value="VUX47546.1"/>
    <property type="molecule type" value="Genomic_DNA"/>
</dbReference>
<feature type="region of interest" description="Disordered" evidence="1">
    <location>
        <begin position="29"/>
        <end position="69"/>
    </location>
</feature>